<sequence>MIQAEAFIDGVAMLMDWRIFLFIFLGIAYGIIMGSIPGISATLAIGLMLAPSMFMSPIEAIVFLSSVYTSAVYAGGITAATFNIPGAPGAVATTFDGYPLTKEGKGNYVLGISLISSLLGVLISYLVILFFMEPLGRFVLQFGPPELLMIVLIALSIIGLVEGTFLKSLLAGVFGLLIGTIGAGPLGAPRGTFGFHQLYDGIPLVPAVIGLFAISELFYIIRQKTLVSNPHSDLPSAKGAIHYLKEIVSGIREGLRHAYVTLKSGIIGVSIGLLPAAGSSIASLISYSQIKESVKDSSKFGKGDSRGVVASETANNASEAGAMATTLAFGIPGGGAAAVLLSAFLMHGMIPGPYLVRDSMDIVYAFILSNFLQAIVLLFVGIIFIYYFARVVYVPLRLLIPAIVIMTVIGTYSVIGSMSYPIIALVLGVLGYVLRQLNYPIVSVVLGLILGSMVESEFFKMYRMYSGNWGDVFTRPIFIVLLVSVIAIWVYILIKKVKGDRNNASA</sequence>
<feature type="transmembrane region" description="Helical" evidence="1">
    <location>
        <begin position="266"/>
        <end position="287"/>
    </location>
</feature>
<feature type="transmembrane region" description="Helical" evidence="1">
    <location>
        <begin position="474"/>
        <end position="494"/>
    </location>
</feature>
<name>A0A1I1AIB0_9BACI</name>
<accession>A0A1I1AIB0</accession>
<feature type="transmembrane region" description="Helical" evidence="1">
    <location>
        <begin position="327"/>
        <end position="350"/>
    </location>
</feature>
<feature type="transmembrane region" description="Helical" evidence="1">
    <location>
        <begin position="437"/>
        <end position="454"/>
    </location>
</feature>
<keyword evidence="1" id="KW-0472">Membrane</keyword>
<feature type="domain" description="DUF112" evidence="2">
    <location>
        <begin position="21"/>
        <end position="446"/>
    </location>
</feature>
<evidence type="ECO:0000313" key="3">
    <source>
        <dbReference type="EMBL" id="SFB37754.1"/>
    </source>
</evidence>
<organism evidence="3 4">
    <name type="scientific">Lentibacillus halodurans</name>
    <dbReference type="NCBI Taxonomy" id="237679"/>
    <lineage>
        <taxon>Bacteria</taxon>
        <taxon>Bacillati</taxon>
        <taxon>Bacillota</taxon>
        <taxon>Bacilli</taxon>
        <taxon>Bacillales</taxon>
        <taxon>Bacillaceae</taxon>
        <taxon>Lentibacillus</taxon>
    </lineage>
</organism>
<dbReference type="Pfam" id="PF01970">
    <property type="entry name" value="TctA"/>
    <property type="match status" value="1"/>
</dbReference>
<keyword evidence="1" id="KW-1133">Transmembrane helix</keyword>
<evidence type="ECO:0000259" key="2">
    <source>
        <dbReference type="Pfam" id="PF01970"/>
    </source>
</evidence>
<dbReference type="PANTHER" id="PTHR35342">
    <property type="entry name" value="TRICARBOXYLIC TRANSPORT PROTEIN"/>
    <property type="match status" value="1"/>
</dbReference>
<dbReference type="Proteomes" id="UP000198642">
    <property type="component" value="Unassembled WGS sequence"/>
</dbReference>
<keyword evidence="1" id="KW-0812">Transmembrane</keyword>
<feature type="transmembrane region" description="Helical" evidence="1">
    <location>
        <begin position="400"/>
        <end position="430"/>
    </location>
</feature>
<dbReference type="OrthoDB" id="9781349at2"/>
<feature type="transmembrane region" description="Helical" evidence="1">
    <location>
        <begin position="138"/>
        <end position="161"/>
    </location>
</feature>
<evidence type="ECO:0000313" key="4">
    <source>
        <dbReference type="Proteomes" id="UP000198642"/>
    </source>
</evidence>
<dbReference type="AlphaFoldDB" id="A0A1I1AIB0"/>
<dbReference type="InterPro" id="IPR002823">
    <property type="entry name" value="DUF112_TM"/>
</dbReference>
<dbReference type="STRING" id="237679.SAMN04488072_12129"/>
<dbReference type="RefSeq" id="WP_090241373.1">
    <property type="nucleotide sequence ID" value="NZ_FOJW01000021.1"/>
</dbReference>
<gene>
    <name evidence="3" type="ORF">SAMN04488072_12129</name>
</gene>
<feature type="transmembrane region" description="Helical" evidence="1">
    <location>
        <begin position="201"/>
        <end position="221"/>
    </location>
</feature>
<proteinExistence type="predicted"/>
<feature type="transmembrane region" description="Helical" evidence="1">
    <location>
        <begin position="168"/>
        <end position="189"/>
    </location>
</feature>
<feature type="transmembrane region" description="Helical" evidence="1">
    <location>
        <begin position="108"/>
        <end position="132"/>
    </location>
</feature>
<dbReference type="PANTHER" id="PTHR35342:SF5">
    <property type="entry name" value="TRICARBOXYLIC TRANSPORT PROTEIN"/>
    <property type="match status" value="1"/>
</dbReference>
<protein>
    <submittedName>
        <fullName evidence="3">Putative tricarboxylic transport membrane protein</fullName>
    </submittedName>
</protein>
<feature type="transmembrane region" description="Helical" evidence="1">
    <location>
        <begin position="362"/>
        <end position="388"/>
    </location>
</feature>
<evidence type="ECO:0000256" key="1">
    <source>
        <dbReference type="SAM" id="Phobius"/>
    </source>
</evidence>
<keyword evidence="4" id="KW-1185">Reference proteome</keyword>
<feature type="transmembrane region" description="Helical" evidence="1">
    <location>
        <begin position="19"/>
        <end position="49"/>
    </location>
</feature>
<reference evidence="3 4" key="1">
    <citation type="submission" date="2016-10" db="EMBL/GenBank/DDBJ databases">
        <authorList>
            <person name="de Groot N.N."/>
        </authorList>
    </citation>
    <scope>NUCLEOTIDE SEQUENCE [LARGE SCALE GENOMIC DNA]</scope>
    <source>
        <strain evidence="3 4">CGMCC 1.3702</strain>
    </source>
</reference>
<dbReference type="EMBL" id="FOJW01000021">
    <property type="protein sequence ID" value="SFB37754.1"/>
    <property type="molecule type" value="Genomic_DNA"/>
</dbReference>